<name>A0A3D8YFP8_9BACT</name>
<dbReference type="Proteomes" id="UP000256373">
    <property type="component" value="Unassembled WGS sequence"/>
</dbReference>
<sequence length="41" mass="4792">MYVKKLEQGTFEWPKGDNISLTSHQLILLLQGVMLNRRYLG</sequence>
<evidence type="ECO:0000313" key="1">
    <source>
        <dbReference type="EMBL" id="REA63528.1"/>
    </source>
</evidence>
<reference evidence="1 2" key="1">
    <citation type="submission" date="2018-07" db="EMBL/GenBank/DDBJ databases">
        <title>Dyadobacter roseus sp. nov., isolated from rose rhizosphere soil.</title>
        <authorList>
            <person name="Chen L."/>
        </authorList>
    </citation>
    <scope>NUCLEOTIDE SEQUENCE [LARGE SCALE GENOMIC DNA]</scope>
    <source>
        <strain evidence="1 2">RS19</strain>
    </source>
</reference>
<protein>
    <recommendedName>
        <fullName evidence="3">Transposase</fullName>
    </recommendedName>
</protein>
<evidence type="ECO:0000313" key="2">
    <source>
        <dbReference type="Proteomes" id="UP000256373"/>
    </source>
</evidence>
<proteinExistence type="predicted"/>
<accession>A0A3D8YFP8</accession>
<organism evidence="1 2">
    <name type="scientific">Dyadobacter luteus</name>
    <dbReference type="NCBI Taxonomy" id="2259619"/>
    <lineage>
        <taxon>Bacteria</taxon>
        <taxon>Pseudomonadati</taxon>
        <taxon>Bacteroidota</taxon>
        <taxon>Cytophagia</taxon>
        <taxon>Cytophagales</taxon>
        <taxon>Spirosomataceae</taxon>
        <taxon>Dyadobacter</taxon>
    </lineage>
</organism>
<dbReference type="Pfam" id="PF05717">
    <property type="entry name" value="TnpB_IS66"/>
    <property type="match status" value="1"/>
</dbReference>
<dbReference type="EMBL" id="QNUL01000002">
    <property type="protein sequence ID" value="REA63528.1"/>
    <property type="molecule type" value="Genomic_DNA"/>
</dbReference>
<evidence type="ECO:0008006" key="3">
    <source>
        <dbReference type="Google" id="ProtNLM"/>
    </source>
</evidence>
<dbReference type="InterPro" id="IPR008878">
    <property type="entry name" value="Transposase_IS66_Orf2"/>
</dbReference>
<dbReference type="AlphaFoldDB" id="A0A3D8YFP8"/>
<comment type="caution">
    <text evidence="1">The sequence shown here is derived from an EMBL/GenBank/DDBJ whole genome shotgun (WGS) entry which is preliminary data.</text>
</comment>
<gene>
    <name evidence="1" type="ORF">DSL64_03535</name>
</gene>
<keyword evidence="2" id="KW-1185">Reference proteome</keyword>